<dbReference type="EMBL" id="SRLO01000009">
    <property type="protein sequence ID" value="TNN87674.1"/>
    <property type="molecule type" value="Genomic_DNA"/>
</dbReference>
<dbReference type="Proteomes" id="UP000314294">
    <property type="component" value="Unassembled WGS sequence"/>
</dbReference>
<reference evidence="2 3" key="1">
    <citation type="submission" date="2019-03" db="EMBL/GenBank/DDBJ databases">
        <title>First draft genome of Liparis tanakae, snailfish: a comprehensive survey of snailfish specific genes.</title>
        <authorList>
            <person name="Kim W."/>
            <person name="Song I."/>
            <person name="Jeong J.-H."/>
            <person name="Kim D."/>
            <person name="Kim S."/>
            <person name="Ryu S."/>
            <person name="Song J.Y."/>
            <person name="Lee S.K."/>
        </authorList>
    </citation>
    <scope>NUCLEOTIDE SEQUENCE [LARGE SCALE GENOMIC DNA]</scope>
    <source>
        <tissue evidence="2">Muscle</tissue>
    </source>
</reference>
<evidence type="ECO:0000313" key="3">
    <source>
        <dbReference type="Proteomes" id="UP000314294"/>
    </source>
</evidence>
<keyword evidence="3" id="KW-1185">Reference proteome</keyword>
<protein>
    <submittedName>
        <fullName evidence="2">Uncharacterized protein</fullName>
    </submittedName>
</protein>
<name>A0A4Z2JCY0_9TELE</name>
<feature type="region of interest" description="Disordered" evidence="1">
    <location>
        <begin position="45"/>
        <end position="76"/>
    </location>
</feature>
<feature type="compositionally biased region" description="Gly residues" evidence="1">
    <location>
        <begin position="47"/>
        <end position="68"/>
    </location>
</feature>
<gene>
    <name evidence="2" type="ORF">EYF80_002021</name>
</gene>
<organism evidence="2 3">
    <name type="scientific">Liparis tanakae</name>
    <name type="common">Tanaka's snailfish</name>
    <dbReference type="NCBI Taxonomy" id="230148"/>
    <lineage>
        <taxon>Eukaryota</taxon>
        <taxon>Metazoa</taxon>
        <taxon>Chordata</taxon>
        <taxon>Craniata</taxon>
        <taxon>Vertebrata</taxon>
        <taxon>Euteleostomi</taxon>
        <taxon>Actinopterygii</taxon>
        <taxon>Neopterygii</taxon>
        <taxon>Teleostei</taxon>
        <taxon>Neoteleostei</taxon>
        <taxon>Acanthomorphata</taxon>
        <taxon>Eupercaria</taxon>
        <taxon>Perciformes</taxon>
        <taxon>Cottioidei</taxon>
        <taxon>Cottales</taxon>
        <taxon>Liparidae</taxon>
        <taxon>Liparis</taxon>
    </lineage>
</organism>
<accession>A0A4Z2JCY0</accession>
<sequence length="76" mass="7804">MRYLDGGILEAKAACRVFDLGEGGTMERDVEEGWLGTLGELKERDWGLGGGTGTGVLGGTEGPAGLGEGPKKVNPL</sequence>
<evidence type="ECO:0000256" key="1">
    <source>
        <dbReference type="SAM" id="MobiDB-lite"/>
    </source>
</evidence>
<dbReference type="AlphaFoldDB" id="A0A4Z2JCY0"/>
<comment type="caution">
    <text evidence="2">The sequence shown here is derived from an EMBL/GenBank/DDBJ whole genome shotgun (WGS) entry which is preliminary data.</text>
</comment>
<evidence type="ECO:0000313" key="2">
    <source>
        <dbReference type="EMBL" id="TNN87674.1"/>
    </source>
</evidence>
<proteinExistence type="predicted"/>